<sequence>MIHIEYFIAWSAFLGGWLLVAGPMYQGALELREESERFGDLRSVKEAPRPSFGKPVSRWWWLLPPVAIAKERRRRAKAHREIMNSLTTEQRRTMATFANKARGWFIVTGGAFFIALKETWHLNHLYHWPLWTYFALVLVPLVLSFAHTSRGVRLTVLIMGSEE</sequence>
<organism evidence="2 3">
    <name type="scientific">Amycolatopsis thailandensis</name>
    <dbReference type="NCBI Taxonomy" id="589330"/>
    <lineage>
        <taxon>Bacteria</taxon>
        <taxon>Bacillati</taxon>
        <taxon>Actinomycetota</taxon>
        <taxon>Actinomycetes</taxon>
        <taxon>Pseudonocardiales</taxon>
        <taxon>Pseudonocardiaceae</taxon>
        <taxon>Amycolatopsis</taxon>
    </lineage>
</organism>
<feature type="transmembrane region" description="Helical" evidence="1">
    <location>
        <begin position="128"/>
        <end position="146"/>
    </location>
</feature>
<gene>
    <name evidence="2" type="ORF">CFP71_24145</name>
</gene>
<proteinExistence type="predicted"/>
<dbReference type="AlphaFoldDB" id="A0A229RZN2"/>
<keyword evidence="3" id="KW-1185">Reference proteome</keyword>
<name>A0A229RZN2_9PSEU</name>
<keyword evidence="1" id="KW-0472">Membrane</keyword>
<dbReference type="EMBL" id="NMQT01000089">
    <property type="protein sequence ID" value="OXM52127.1"/>
    <property type="molecule type" value="Genomic_DNA"/>
</dbReference>
<comment type="caution">
    <text evidence="2">The sequence shown here is derived from an EMBL/GenBank/DDBJ whole genome shotgun (WGS) entry which is preliminary data.</text>
</comment>
<reference evidence="2 3" key="1">
    <citation type="submission" date="2017-07" db="EMBL/GenBank/DDBJ databases">
        <title>Amycolatopsis thailandensis Genome sequencing and assembly.</title>
        <authorList>
            <person name="Kaur N."/>
            <person name="Mayilraj S."/>
        </authorList>
    </citation>
    <scope>NUCLEOTIDE SEQUENCE [LARGE SCALE GENOMIC DNA]</scope>
    <source>
        <strain evidence="2 3">JCM 16380</strain>
    </source>
</reference>
<keyword evidence="1" id="KW-1133">Transmembrane helix</keyword>
<dbReference type="RefSeq" id="WP_093936225.1">
    <property type="nucleotide sequence ID" value="NZ_JBITFT010000006.1"/>
</dbReference>
<protein>
    <submittedName>
        <fullName evidence="2">Uncharacterized protein</fullName>
    </submittedName>
</protein>
<evidence type="ECO:0000313" key="2">
    <source>
        <dbReference type="EMBL" id="OXM52127.1"/>
    </source>
</evidence>
<keyword evidence="1" id="KW-0812">Transmembrane</keyword>
<accession>A0A229RZN2</accession>
<evidence type="ECO:0000313" key="3">
    <source>
        <dbReference type="Proteomes" id="UP000215223"/>
    </source>
</evidence>
<dbReference type="OrthoDB" id="4578807at2"/>
<feature type="transmembrane region" description="Helical" evidence="1">
    <location>
        <begin position="6"/>
        <end position="25"/>
    </location>
</feature>
<dbReference type="Proteomes" id="UP000215223">
    <property type="component" value="Unassembled WGS sequence"/>
</dbReference>
<evidence type="ECO:0000256" key="1">
    <source>
        <dbReference type="SAM" id="Phobius"/>
    </source>
</evidence>